<keyword evidence="1" id="KW-0227">DNA damage</keyword>
<gene>
    <name evidence="3" type="ORF">EYC98_15825</name>
</gene>
<dbReference type="InterPro" id="IPR001126">
    <property type="entry name" value="UmuC"/>
</dbReference>
<organism evidence="3 4">
    <name type="scientific">Candidatus Litorirhabdus singularis</name>
    <dbReference type="NCBI Taxonomy" id="2518993"/>
    <lineage>
        <taxon>Bacteria</taxon>
        <taxon>Pseudomonadati</taxon>
        <taxon>Pseudomonadota</taxon>
        <taxon>Gammaproteobacteria</taxon>
        <taxon>Cellvibrionales</taxon>
        <taxon>Halieaceae</taxon>
        <taxon>Candidatus Litorirhabdus</taxon>
    </lineage>
</organism>
<dbReference type="SUPFAM" id="SSF56672">
    <property type="entry name" value="DNA/RNA polymerases"/>
    <property type="match status" value="1"/>
</dbReference>
<evidence type="ECO:0000259" key="2">
    <source>
        <dbReference type="Pfam" id="PF00817"/>
    </source>
</evidence>
<dbReference type="PANTHER" id="PTHR35369:SF2">
    <property type="entry name" value="BLR3025 PROTEIN"/>
    <property type="match status" value="1"/>
</dbReference>
<evidence type="ECO:0000256" key="1">
    <source>
        <dbReference type="ARBA" id="ARBA00022763"/>
    </source>
</evidence>
<keyword evidence="4" id="KW-1185">Reference proteome</keyword>
<dbReference type="CDD" id="cd03468">
    <property type="entry name" value="PolY_like"/>
    <property type="match status" value="1"/>
</dbReference>
<evidence type="ECO:0000313" key="3">
    <source>
        <dbReference type="EMBL" id="MCX2982332.1"/>
    </source>
</evidence>
<dbReference type="InterPro" id="IPR050356">
    <property type="entry name" value="SulA_CellDiv_inhibitor"/>
</dbReference>
<protein>
    <submittedName>
        <fullName evidence="3">DNA polymerase Y family protein</fullName>
    </submittedName>
</protein>
<evidence type="ECO:0000313" key="4">
    <source>
        <dbReference type="Proteomes" id="UP001143362"/>
    </source>
</evidence>
<dbReference type="Proteomes" id="UP001143362">
    <property type="component" value="Unassembled WGS sequence"/>
</dbReference>
<dbReference type="EMBL" id="SHNN01000003">
    <property type="protein sequence ID" value="MCX2982332.1"/>
    <property type="molecule type" value="Genomic_DNA"/>
</dbReference>
<sequence length="485" mass="55411">MSLWLCLRFEKLPLQALTRRDKGLITATAILQQQRVLQACDTAASLGIKPGMRVATVRALDESMRLLERDPSLEQQCLKQLCCWAYSISPSLHIYRDNCLLLEIGGCLTLFKGLESLLIQVHSDLSSRGYSYLTGLAETPKAAWLLSHTTDDHQRPLNERLQPLPLRLLDMFPRQLDSLARAGLWQFSDILNLSTQALGRRCGKDMIHFIQQALGTAHDPQPDYSPPPQFRDDYWFGYEVKANQELLPAIQRLLQALCQFLRNTQLQCQQIQWQLYGIQSNLHSLTVASSLAHSNWRQWYQLSQLHIEQLTLDMGVEGISLQCLNLSAGNNHTGDLFNAAEQSEPLHSLLDRLQNRLGLQSVKKIAGRNEHLPEFAGYSSCDNDGNNTVDNNIDKHDDSHAQPSISGAYRPFWLMPEPQQVNQSARGLYWGGGLNIMEGPERIEDNWWLEPVSRDYYVALGQRGQKYWVYRDRLQNRWFIQGIFA</sequence>
<dbReference type="Pfam" id="PF00817">
    <property type="entry name" value="IMS"/>
    <property type="match status" value="1"/>
</dbReference>
<comment type="caution">
    <text evidence="3">The sequence shown here is derived from an EMBL/GenBank/DDBJ whole genome shotgun (WGS) entry which is preliminary data.</text>
</comment>
<dbReference type="PANTHER" id="PTHR35369">
    <property type="entry name" value="BLR3025 PROTEIN-RELATED"/>
    <property type="match status" value="1"/>
</dbReference>
<dbReference type="InterPro" id="IPR043502">
    <property type="entry name" value="DNA/RNA_pol_sf"/>
</dbReference>
<name>A0ABT3TJ31_9GAMM</name>
<accession>A0ABT3TJ31</accession>
<dbReference type="RefSeq" id="WP_279246356.1">
    <property type="nucleotide sequence ID" value="NZ_SHNN01000003.1"/>
</dbReference>
<reference evidence="3" key="1">
    <citation type="submission" date="2019-02" db="EMBL/GenBank/DDBJ databases">
        <authorList>
            <person name="Li S.-H."/>
        </authorList>
    </citation>
    <scope>NUCLEOTIDE SEQUENCE</scope>
    <source>
        <strain evidence="3">IMCC14734</strain>
    </source>
</reference>
<proteinExistence type="predicted"/>
<feature type="domain" description="UmuC" evidence="2">
    <location>
        <begin position="19"/>
        <end position="147"/>
    </location>
</feature>